<organism evidence="2 3">
    <name type="scientific">Rhododendron griersonianum</name>
    <dbReference type="NCBI Taxonomy" id="479676"/>
    <lineage>
        <taxon>Eukaryota</taxon>
        <taxon>Viridiplantae</taxon>
        <taxon>Streptophyta</taxon>
        <taxon>Embryophyta</taxon>
        <taxon>Tracheophyta</taxon>
        <taxon>Spermatophyta</taxon>
        <taxon>Magnoliopsida</taxon>
        <taxon>eudicotyledons</taxon>
        <taxon>Gunneridae</taxon>
        <taxon>Pentapetalae</taxon>
        <taxon>asterids</taxon>
        <taxon>Ericales</taxon>
        <taxon>Ericaceae</taxon>
        <taxon>Ericoideae</taxon>
        <taxon>Rhodoreae</taxon>
        <taxon>Rhododendron</taxon>
    </lineage>
</organism>
<dbReference type="EMBL" id="JACTNZ010000004">
    <property type="protein sequence ID" value="KAG5553834.1"/>
    <property type="molecule type" value="Genomic_DNA"/>
</dbReference>
<evidence type="ECO:0000259" key="1">
    <source>
        <dbReference type="Pfam" id="PF14111"/>
    </source>
</evidence>
<reference evidence="2" key="1">
    <citation type="submission" date="2020-08" db="EMBL/GenBank/DDBJ databases">
        <title>Plant Genome Project.</title>
        <authorList>
            <person name="Zhang R.-G."/>
        </authorList>
    </citation>
    <scope>NUCLEOTIDE SEQUENCE</scope>
    <source>
        <strain evidence="2">WSP0</strain>
        <tissue evidence="2">Leaf</tissue>
    </source>
</reference>
<dbReference type="AlphaFoldDB" id="A0AAV6KND3"/>
<evidence type="ECO:0000313" key="3">
    <source>
        <dbReference type="Proteomes" id="UP000823749"/>
    </source>
</evidence>
<protein>
    <recommendedName>
        <fullName evidence="1">DUF4283 domain-containing protein</fullName>
    </recommendedName>
</protein>
<sequence>MHVIPSTANAGVLPVNLLDFLETASSPVVPIPSPPKVAQPKWSSVVSQTSGDSRMKLSYFPPVVTPEKTVVYLPPSVEAKGCEQWSDCVVGYFLDKKVPFGLVKNIIYRNWLKFGIYDVLSNDSGFFFFRFSKEKFKDLFDIFLILIYGGCPNKVREVVGASNPSFQSSSIPAPHFVPVRVAPYVAQPKSPEVPCLEEAAISTPVATIIPNAVICDNAMIDEIVQKYNAGLGDTSNSVDKDSMGAAWLPSDAEMGVIGFTSSPTADAGLLRNKFSPLSDKASEVEISDIPLPLPHVVTDVVLGDPGNKRVMFLLLLQRLHVHNVGTLPVARILEGWDPSKLSISVVLCSDQMIVVSVTILEVQKSFFASVVYGKNLARDRIPLWQELRSLFPVLGTSAWVIMGDFNVVRRPEERANDK</sequence>
<dbReference type="InterPro" id="IPR025558">
    <property type="entry name" value="DUF4283"/>
</dbReference>
<comment type="caution">
    <text evidence="2">The sequence shown here is derived from an EMBL/GenBank/DDBJ whole genome shotgun (WGS) entry which is preliminary data.</text>
</comment>
<proteinExistence type="predicted"/>
<name>A0AAV6KND3_9ERIC</name>
<dbReference type="Proteomes" id="UP000823749">
    <property type="component" value="Chromosome 4"/>
</dbReference>
<keyword evidence="3" id="KW-1185">Reference proteome</keyword>
<evidence type="ECO:0000313" key="2">
    <source>
        <dbReference type="EMBL" id="KAG5553834.1"/>
    </source>
</evidence>
<accession>A0AAV6KND3</accession>
<gene>
    <name evidence="2" type="ORF">RHGRI_011640</name>
</gene>
<dbReference type="Pfam" id="PF14111">
    <property type="entry name" value="DUF4283"/>
    <property type="match status" value="1"/>
</dbReference>
<feature type="domain" description="DUF4283" evidence="1">
    <location>
        <begin position="82"/>
        <end position="134"/>
    </location>
</feature>